<comment type="caution">
    <text evidence="3">The sequence shown here is derived from an EMBL/GenBank/DDBJ whole genome shotgun (WGS) entry which is preliminary data.</text>
</comment>
<dbReference type="AlphaFoldDB" id="A0A9X3SD35"/>
<dbReference type="Proteomes" id="UP001140076">
    <property type="component" value="Unassembled WGS sequence"/>
</dbReference>
<reference evidence="3" key="1">
    <citation type="submission" date="2021-10" db="EMBL/GenBank/DDBJ databases">
        <title>Streptomonospora sp. nov., isolated from mangrove soil.</title>
        <authorList>
            <person name="Chen X."/>
            <person name="Ge X."/>
            <person name="Liu W."/>
        </authorList>
    </citation>
    <scope>NUCLEOTIDE SEQUENCE</scope>
    <source>
        <strain evidence="3">S1-112</strain>
    </source>
</reference>
<name>A0A9X3SD35_9ACTN</name>
<gene>
    <name evidence="3" type="ORF">LG943_03650</name>
</gene>
<dbReference type="Pfam" id="PF12840">
    <property type="entry name" value="HTH_20"/>
    <property type="match status" value="1"/>
</dbReference>
<accession>A0A9X3SD35</accession>
<feature type="region of interest" description="Disordered" evidence="1">
    <location>
        <begin position="172"/>
        <end position="210"/>
    </location>
</feature>
<keyword evidence="4" id="KW-1185">Reference proteome</keyword>
<protein>
    <submittedName>
        <fullName evidence="3">Helix-turn-helix domain-containing protein</fullName>
    </submittedName>
</protein>
<dbReference type="InterPro" id="IPR011991">
    <property type="entry name" value="ArsR-like_HTH"/>
</dbReference>
<evidence type="ECO:0000313" key="4">
    <source>
        <dbReference type="Proteomes" id="UP001140076"/>
    </source>
</evidence>
<dbReference type="InterPro" id="IPR036390">
    <property type="entry name" value="WH_DNA-bd_sf"/>
</dbReference>
<dbReference type="RefSeq" id="WP_270070715.1">
    <property type="nucleotide sequence ID" value="NZ_JAJAQC010000004.1"/>
</dbReference>
<dbReference type="SMART" id="SM00418">
    <property type="entry name" value="HTH_ARSR"/>
    <property type="match status" value="1"/>
</dbReference>
<dbReference type="GO" id="GO:0003700">
    <property type="term" value="F:DNA-binding transcription factor activity"/>
    <property type="evidence" value="ECO:0007669"/>
    <property type="project" value="InterPro"/>
</dbReference>
<evidence type="ECO:0000313" key="3">
    <source>
        <dbReference type="EMBL" id="MDA0563427.1"/>
    </source>
</evidence>
<feature type="domain" description="HTH arsR-type" evidence="2">
    <location>
        <begin position="6"/>
        <end position="87"/>
    </location>
</feature>
<dbReference type="EMBL" id="JAJAQC010000004">
    <property type="protein sequence ID" value="MDA0563427.1"/>
    <property type="molecule type" value="Genomic_DNA"/>
</dbReference>
<dbReference type="InterPro" id="IPR001845">
    <property type="entry name" value="HTH_ArsR_DNA-bd_dom"/>
</dbReference>
<dbReference type="InterPro" id="IPR036388">
    <property type="entry name" value="WH-like_DNA-bd_sf"/>
</dbReference>
<dbReference type="SUPFAM" id="SSF46785">
    <property type="entry name" value="Winged helix' DNA-binding domain"/>
    <property type="match status" value="1"/>
</dbReference>
<organism evidence="3 4">
    <name type="scientific">Streptomonospora mangrovi</name>
    <dbReference type="NCBI Taxonomy" id="2883123"/>
    <lineage>
        <taxon>Bacteria</taxon>
        <taxon>Bacillati</taxon>
        <taxon>Actinomycetota</taxon>
        <taxon>Actinomycetes</taxon>
        <taxon>Streptosporangiales</taxon>
        <taxon>Nocardiopsidaceae</taxon>
        <taxon>Streptomonospora</taxon>
    </lineage>
</organism>
<evidence type="ECO:0000259" key="2">
    <source>
        <dbReference type="SMART" id="SM00418"/>
    </source>
</evidence>
<sequence length="210" mass="22737">MDATDLLLHPVRLRIVHALPVGRTRTTAQISAALPDVPKTTVYRHVALLAEAGLLEVAGEQRVRGAVERTYRLRPERAAIDADDAAGMTTEDHRRGFTAAMAALLAEFSAYLDTGRADPLADSVGYRQAVLSLTPEEAADLAADLRAVLTRHAQRTVRAPEDPRRRPHLLSLILFPTRPSAQAAEEPRRPGEGDAGAGPPREAEEDPPAR</sequence>
<dbReference type="Gene3D" id="1.10.10.10">
    <property type="entry name" value="Winged helix-like DNA-binding domain superfamily/Winged helix DNA-binding domain"/>
    <property type="match status" value="1"/>
</dbReference>
<dbReference type="CDD" id="cd00090">
    <property type="entry name" value="HTH_ARSR"/>
    <property type="match status" value="1"/>
</dbReference>
<evidence type="ECO:0000256" key="1">
    <source>
        <dbReference type="SAM" id="MobiDB-lite"/>
    </source>
</evidence>
<proteinExistence type="predicted"/>
<dbReference type="Gene3D" id="6.10.140.2180">
    <property type="match status" value="1"/>
</dbReference>